<feature type="signal peptide" evidence="1">
    <location>
        <begin position="1"/>
        <end position="22"/>
    </location>
</feature>
<dbReference type="EMBL" id="WIVE01000137">
    <property type="protein sequence ID" value="MQX38579.1"/>
    <property type="molecule type" value="Genomic_DNA"/>
</dbReference>
<evidence type="ECO:0000256" key="1">
    <source>
        <dbReference type="SAM" id="SignalP"/>
    </source>
</evidence>
<keyword evidence="3" id="KW-1185">Reference proteome</keyword>
<dbReference type="AlphaFoldDB" id="A0A7X1ZHG5"/>
<dbReference type="RefSeq" id="WP_153347181.1">
    <property type="nucleotide sequence ID" value="NZ_WIVE01000137.1"/>
</dbReference>
<accession>A0A7X1ZHG5</accession>
<organism evidence="2 3">
    <name type="scientific">Roseospira navarrensis</name>
    <dbReference type="NCBI Taxonomy" id="140058"/>
    <lineage>
        <taxon>Bacteria</taxon>
        <taxon>Pseudomonadati</taxon>
        <taxon>Pseudomonadota</taxon>
        <taxon>Alphaproteobacteria</taxon>
        <taxon>Rhodospirillales</taxon>
        <taxon>Rhodospirillaceae</taxon>
        <taxon>Roseospira</taxon>
    </lineage>
</organism>
<name>A0A7X1ZHG5_9PROT</name>
<protein>
    <submittedName>
        <fullName evidence="2">Uncharacterized protein</fullName>
    </submittedName>
</protein>
<reference evidence="2 3" key="1">
    <citation type="submission" date="2019-10" db="EMBL/GenBank/DDBJ databases">
        <title>Draft whole-genome sequence of the purple nonsulfur photosynthetic bacterium Roseospira navarrensis DSM 15114.</title>
        <authorList>
            <person name="Kyndt J.A."/>
            <person name="Meyer T.E."/>
        </authorList>
    </citation>
    <scope>NUCLEOTIDE SEQUENCE [LARGE SCALE GENOMIC DNA]</scope>
    <source>
        <strain evidence="2 3">DSM 15114</strain>
    </source>
</reference>
<sequence>MRLRTALIAAAATLLAAGAAHADTVSITTITELSEPSATLTSSAHHPFVGTREIVFTVAGKTFTWVGSASGSVPKGCNYGLTVNVSTGALSNPTSLDNPVCTPTSEMLSLCK</sequence>
<gene>
    <name evidence="2" type="ORF">GHC57_18890</name>
</gene>
<evidence type="ECO:0000313" key="3">
    <source>
        <dbReference type="Proteomes" id="UP000434582"/>
    </source>
</evidence>
<comment type="caution">
    <text evidence="2">The sequence shown here is derived from an EMBL/GenBank/DDBJ whole genome shotgun (WGS) entry which is preliminary data.</text>
</comment>
<feature type="chain" id="PRO_5031339710" evidence="1">
    <location>
        <begin position="23"/>
        <end position="112"/>
    </location>
</feature>
<dbReference type="OrthoDB" id="7306290at2"/>
<keyword evidence="1" id="KW-0732">Signal</keyword>
<evidence type="ECO:0000313" key="2">
    <source>
        <dbReference type="EMBL" id="MQX38579.1"/>
    </source>
</evidence>
<proteinExistence type="predicted"/>
<dbReference type="Proteomes" id="UP000434582">
    <property type="component" value="Unassembled WGS sequence"/>
</dbReference>